<name>A0ABD2N5Z6_9CUCU</name>
<gene>
    <name evidence="1" type="ORF">HHI36_015534</name>
</gene>
<dbReference type="Proteomes" id="UP001516400">
    <property type="component" value="Unassembled WGS sequence"/>
</dbReference>
<evidence type="ECO:0000313" key="1">
    <source>
        <dbReference type="EMBL" id="KAL3274120.1"/>
    </source>
</evidence>
<comment type="caution">
    <text evidence="1">The sequence shown here is derived from an EMBL/GenBank/DDBJ whole genome shotgun (WGS) entry which is preliminary data.</text>
</comment>
<accession>A0ABD2N5Z6</accession>
<proteinExistence type="predicted"/>
<dbReference type="AlphaFoldDB" id="A0ABD2N5Z6"/>
<protein>
    <submittedName>
        <fullName evidence="1">Uncharacterized protein</fullName>
    </submittedName>
</protein>
<dbReference type="EMBL" id="JABFTP020000062">
    <property type="protein sequence ID" value="KAL3274120.1"/>
    <property type="molecule type" value="Genomic_DNA"/>
</dbReference>
<sequence length="105" mass="12057">MIKAKRDYEEFVATQNKKKLYKHIRNFLSKVADPLLKKPEGEICRNDEEPANNLCQTLQKAFSVGPDASPSPPLNMRYVDASLESIEFSSLEIDKRLKLLKDEKC</sequence>
<reference evidence="1 2" key="1">
    <citation type="journal article" date="2021" name="BMC Biol.">
        <title>Horizontally acquired antibacterial genes associated with adaptive radiation of ladybird beetles.</title>
        <authorList>
            <person name="Li H.S."/>
            <person name="Tang X.F."/>
            <person name="Huang Y.H."/>
            <person name="Xu Z.Y."/>
            <person name="Chen M.L."/>
            <person name="Du X.Y."/>
            <person name="Qiu B.Y."/>
            <person name="Chen P.T."/>
            <person name="Zhang W."/>
            <person name="Slipinski A."/>
            <person name="Escalona H.E."/>
            <person name="Waterhouse R.M."/>
            <person name="Zwick A."/>
            <person name="Pang H."/>
        </authorList>
    </citation>
    <scope>NUCLEOTIDE SEQUENCE [LARGE SCALE GENOMIC DNA]</scope>
    <source>
        <strain evidence="1">SYSU2018</strain>
    </source>
</reference>
<organism evidence="1 2">
    <name type="scientific">Cryptolaemus montrouzieri</name>
    <dbReference type="NCBI Taxonomy" id="559131"/>
    <lineage>
        <taxon>Eukaryota</taxon>
        <taxon>Metazoa</taxon>
        <taxon>Ecdysozoa</taxon>
        <taxon>Arthropoda</taxon>
        <taxon>Hexapoda</taxon>
        <taxon>Insecta</taxon>
        <taxon>Pterygota</taxon>
        <taxon>Neoptera</taxon>
        <taxon>Endopterygota</taxon>
        <taxon>Coleoptera</taxon>
        <taxon>Polyphaga</taxon>
        <taxon>Cucujiformia</taxon>
        <taxon>Coccinelloidea</taxon>
        <taxon>Coccinellidae</taxon>
        <taxon>Scymninae</taxon>
        <taxon>Scymnini</taxon>
        <taxon>Cryptolaemus</taxon>
    </lineage>
</organism>
<keyword evidence="2" id="KW-1185">Reference proteome</keyword>
<evidence type="ECO:0000313" key="2">
    <source>
        <dbReference type="Proteomes" id="UP001516400"/>
    </source>
</evidence>